<dbReference type="Proteomes" id="UP000276834">
    <property type="component" value="Unassembled WGS sequence"/>
</dbReference>
<organism evidence="1 2">
    <name type="scientific">Chloebia gouldiae</name>
    <name type="common">Gouldian finch</name>
    <name type="synonym">Erythrura gouldiae</name>
    <dbReference type="NCBI Taxonomy" id="44316"/>
    <lineage>
        <taxon>Eukaryota</taxon>
        <taxon>Metazoa</taxon>
        <taxon>Chordata</taxon>
        <taxon>Craniata</taxon>
        <taxon>Vertebrata</taxon>
        <taxon>Euteleostomi</taxon>
        <taxon>Archelosauria</taxon>
        <taxon>Archosauria</taxon>
        <taxon>Dinosauria</taxon>
        <taxon>Saurischia</taxon>
        <taxon>Theropoda</taxon>
        <taxon>Coelurosauria</taxon>
        <taxon>Aves</taxon>
        <taxon>Neognathae</taxon>
        <taxon>Neoaves</taxon>
        <taxon>Telluraves</taxon>
        <taxon>Australaves</taxon>
        <taxon>Passeriformes</taxon>
        <taxon>Passeroidea</taxon>
        <taxon>Passeridae</taxon>
        <taxon>Chloebia</taxon>
    </lineage>
</organism>
<comment type="caution">
    <text evidence="1">The sequence shown here is derived from an EMBL/GenBank/DDBJ whole genome shotgun (WGS) entry which is preliminary data.</text>
</comment>
<reference evidence="1 2" key="1">
    <citation type="journal article" date="2018" name="Proc. R. Soc. B">
        <title>A non-coding region near Follistatin controls head colour polymorphism in the Gouldian finch.</title>
        <authorList>
            <person name="Toomey M.B."/>
            <person name="Marques C.I."/>
            <person name="Andrade P."/>
            <person name="Araujo P.M."/>
            <person name="Sabatino S."/>
            <person name="Gazda M.A."/>
            <person name="Afonso S."/>
            <person name="Lopes R.J."/>
            <person name="Corbo J.C."/>
            <person name="Carneiro M."/>
        </authorList>
    </citation>
    <scope>NUCLEOTIDE SEQUENCE [LARGE SCALE GENOMIC DNA]</scope>
    <source>
        <strain evidence="1">Red01</strain>
        <tissue evidence="1">Muscle</tissue>
    </source>
</reference>
<name>A0A3L8S2J1_CHLGU</name>
<protein>
    <submittedName>
        <fullName evidence="1">Uncharacterized protein</fullName>
    </submittedName>
</protein>
<evidence type="ECO:0000313" key="2">
    <source>
        <dbReference type="Proteomes" id="UP000276834"/>
    </source>
</evidence>
<gene>
    <name evidence="1" type="ORF">DV515_00013305</name>
</gene>
<evidence type="ECO:0000313" key="1">
    <source>
        <dbReference type="EMBL" id="RLV93883.1"/>
    </source>
</evidence>
<dbReference type="EMBL" id="QUSF01000088">
    <property type="protein sequence ID" value="RLV93883.1"/>
    <property type="molecule type" value="Genomic_DNA"/>
</dbReference>
<dbReference type="AlphaFoldDB" id="A0A3L8S2J1"/>
<sequence>MEVRELELSEQELSGSAYEIQTPEKGRHDLIEVPAEEMQRLKSRVAQTVYLGHVRSGEVWGGDTLGKREMGRGERFCTAPLETQLGAEGVLDPSTTLRGGQWHPALPCALYLSPCSAPAGFHRVTVKNMWFGYGSLQRCLSSSGTSAVSQGTAAPDGGQK</sequence>
<proteinExistence type="predicted"/>
<accession>A0A3L8S2J1</accession>
<keyword evidence="2" id="KW-1185">Reference proteome</keyword>